<dbReference type="Pfam" id="PF13676">
    <property type="entry name" value="TIR_2"/>
    <property type="match status" value="1"/>
</dbReference>
<reference evidence="2 3" key="1">
    <citation type="submission" date="2015-07" db="EMBL/GenBank/DDBJ databases">
        <title>Genome sequencing project for genomic taxonomy and phylogenomics of Bacillus-like bacteria.</title>
        <authorList>
            <person name="Liu B."/>
            <person name="Wang J."/>
            <person name="Zhu Y."/>
            <person name="Liu G."/>
            <person name="Chen Q."/>
            <person name="Chen Z."/>
            <person name="Che J."/>
            <person name="Ge C."/>
            <person name="Shi H."/>
            <person name="Pan Z."/>
            <person name="Liu X."/>
        </authorList>
    </citation>
    <scope>NUCLEOTIDE SEQUENCE [LARGE SCALE GENOMIC DNA]</scope>
    <source>
        <strain evidence="2 3">DSM 54</strain>
    </source>
</reference>
<dbReference type="InterPro" id="IPR000157">
    <property type="entry name" value="TIR_dom"/>
</dbReference>
<dbReference type="GO" id="GO:0007165">
    <property type="term" value="P:signal transduction"/>
    <property type="evidence" value="ECO:0007669"/>
    <property type="project" value="InterPro"/>
</dbReference>
<organism evidence="2 3">
    <name type="scientific">Lysinibacillus macroides</name>
    <dbReference type="NCBI Taxonomy" id="33935"/>
    <lineage>
        <taxon>Bacteria</taxon>
        <taxon>Bacillati</taxon>
        <taxon>Bacillota</taxon>
        <taxon>Bacilli</taxon>
        <taxon>Bacillales</taxon>
        <taxon>Bacillaceae</taxon>
        <taxon>Lysinibacillus</taxon>
    </lineage>
</organism>
<protein>
    <recommendedName>
        <fullName evidence="1">TIR domain-containing protein</fullName>
    </recommendedName>
</protein>
<dbReference type="OrthoDB" id="2966832at2"/>
<dbReference type="Proteomes" id="UP000037977">
    <property type="component" value="Unassembled WGS sequence"/>
</dbReference>
<dbReference type="STRING" id="33935.ADM90_07210"/>
<dbReference type="AlphaFoldDB" id="A0A0M9DL33"/>
<evidence type="ECO:0000313" key="2">
    <source>
        <dbReference type="EMBL" id="KOY83079.1"/>
    </source>
</evidence>
<dbReference type="InterPro" id="IPR035897">
    <property type="entry name" value="Toll_tir_struct_dom_sf"/>
</dbReference>
<dbReference type="EMBL" id="LGCI01000005">
    <property type="protein sequence ID" value="KOY83079.1"/>
    <property type="molecule type" value="Genomic_DNA"/>
</dbReference>
<evidence type="ECO:0000313" key="3">
    <source>
        <dbReference type="Proteomes" id="UP000037977"/>
    </source>
</evidence>
<name>A0A0M9DL33_9BACI</name>
<evidence type="ECO:0000259" key="1">
    <source>
        <dbReference type="PROSITE" id="PS50104"/>
    </source>
</evidence>
<comment type="caution">
    <text evidence="2">The sequence shown here is derived from an EMBL/GenBank/DDBJ whole genome shotgun (WGS) entry which is preliminary data.</text>
</comment>
<proteinExistence type="predicted"/>
<dbReference type="Gene3D" id="3.40.50.10140">
    <property type="entry name" value="Toll/interleukin-1 receptor homology (TIR) domain"/>
    <property type="match status" value="1"/>
</dbReference>
<gene>
    <name evidence="2" type="ORF">ADM90_07210</name>
</gene>
<keyword evidence="3" id="KW-1185">Reference proteome</keyword>
<sequence>MRKISLTIVNNQLHIKTIPTEAWHPEDGFSIDFFVNQDHEILTQKELLPIIKKYSGDLNWIKFHGNKSVVNLNHLKNSFSDLFKNCEWMNGEYEVHPEFDQEIGSKVPIVSFSLSKDVIELNSPKKIFLSHRGSNKEFVRRFYDILKTMGFEPWLDDEDMPAGSNLDRSILKGLKDSCACVFFITPEFTDEQYLADEVDYAHIQKRKKQEKFSIITLQFENEDGVKGTIPELLERFVWKSPKNELEALNQILKALPIKANVIDWI</sequence>
<dbReference type="PROSITE" id="PS50104">
    <property type="entry name" value="TIR"/>
    <property type="match status" value="1"/>
</dbReference>
<dbReference type="PATRIC" id="fig|33935.3.peg.886"/>
<dbReference type="SMART" id="SM00255">
    <property type="entry name" value="TIR"/>
    <property type="match status" value="1"/>
</dbReference>
<feature type="domain" description="TIR" evidence="1">
    <location>
        <begin position="123"/>
        <end position="265"/>
    </location>
</feature>
<dbReference type="RefSeq" id="WP_053994327.1">
    <property type="nucleotide sequence ID" value="NZ_CP065643.1"/>
</dbReference>
<dbReference type="SUPFAM" id="SSF52200">
    <property type="entry name" value="Toll/Interleukin receptor TIR domain"/>
    <property type="match status" value="1"/>
</dbReference>
<accession>A0A0M9DL33</accession>